<dbReference type="EMBL" id="JAUBDJ010000007">
    <property type="protein sequence ID" value="MDW0117688.1"/>
    <property type="molecule type" value="Genomic_DNA"/>
</dbReference>
<dbReference type="InterPro" id="IPR038765">
    <property type="entry name" value="Papain-like_cys_pep_sf"/>
</dbReference>
<dbReference type="Gene3D" id="3.90.1720.10">
    <property type="entry name" value="endopeptidase domain like (from Nostoc punctiforme)"/>
    <property type="match status" value="1"/>
</dbReference>
<feature type="signal peptide" evidence="5">
    <location>
        <begin position="1"/>
        <end position="27"/>
    </location>
</feature>
<dbReference type="InterPro" id="IPR003646">
    <property type="entry name" value="SH3-like_bac-type"/>
</dbReference>
<reference evidence="7 8" key="1">
    <citation type="submission" date="2023-06" db="EMBL/GenBank/DDBJ databases">
        <title>Sporosarcina sp. nov., isolated from Korean traditional fermented seafood 'Jeotgal'.</title>
        <authorList>
            <person name="Yang A.I."/>
            <person name="Shin N.-R."/>
        </authorList>
    </citation>
    <scope>NUCLEOTIDE SEQUENCE [LARGE SCALE GENOMIC DNA]</scope>
    <source>
        <strain evidence="7 8">KCTC43456</strain>
    </source>
</reference>
<dbReference type="GO" id="GO:0006508">
    <property type="term" value="P:proteolysis"/>
    <property type="evidence" value="ECO:0007669"/>
    <property type="project" value="UniProtKB-KW"/>
</dbReference>
<dbReference type="InterPro" id="IPR000064">
    <property type="entry name" value="NLP_P60_dom"/>
</dbReference>
<evidence type="ECO:0000256" key="2">
    <source>
        <dbReference type="ARBA" id="ARBA00022670"/>
    </source>
</evidence>
<dbReference type="InterPro" id="IPR051202">
    <property type="entry name" value="Peptidase_C40"/>
</dbReference>
<evidence type="ECO:0000256" key="4">
    <source>
        <dbReference type="ARBA" id="ARBA00022807"/>
    </source>
</evidence>
<feature type="chain" id="PRO_5043880514" evidence="5">
    <location>
        <begin position="28"/>
        <end position="339"/>
    </location>
</feature>
<dbReference type="GO" id="GO:0008234">
    <property type="term" value="F:cysteine-type peptidase activity"/>
    <property type="evidence" value="ECO:0007669"/>
    <property type="project" value="UniProtKB-KW"/>
</dbReference>
<dbReference type="SUPFAM" id="SSF54001">
    <property type="entry name" value="Cysteine proteinases"/>
    <property type="match status" value="1"/>
</dbReference>
<dbReference type="AlphaFoldDB" id="A0AAW9ADJ3"/>
<dbReference type="Pfam" id="PF00877">
    <property type="entry name" value="NLPC_P60"/>
    <property type="match status" value="1"/>
</dbReference>
<comment type="similarity">
    <text evidence="1">Belongs to the peptidase C40 family.</text>
</comment>
<gene>
    <name evidence="7" type="ORF">QTL97_12130</name>
</gene>
<evidence type="ECO:0000313" key="7">
    <source>
        <dbReference type="EMBL" id="MDW0117688.1"/>
    </source>
</evidence>
<evidence type="ECO:0000313" key="8">
    <source>
        <dbReference type="Proteomes" id="UP001271648"/>
    </source>
</evidence>
<dbReference type="Gene3D" id="2.30.30.40">
    <property type="entry name" value="SH3 Domains"/>
    <property type="match status" value="2"/>
</dbReference>
<dbReference type="InterPro" id="IPR057812">
    <property type="entry name" value="SH3_YKFC_2nd"/>
</dbReference>
<dbReference type="PANTHER" id="PTHR47053">
    <property type="entry name" value="MUREIN DD-ENDOPEPTIDASE MEPH-RELATED"/>
    <property type="match status" value="1"/>
</dbReference>
<evidence type="ECO:0000259" key="6">
    <source>
        <dbReference type="PROSITE" id="PS51935"/>
    </source>
</evidence>
<proteinExistence type="inferred from homology"/>
<protein>
    <submittedName>
        <fullName evidence="7">C40 family peptidase</fullName>
    </submittedName>
</protein>
<dbReference type="PANTHER" id="PTHR47053:SF3">
    <property type="entry name" value="GAMMA-D-GLUTAMYL-L-LYSINE DIPEPTIDYL-PEPTIDASE"/>
    <property type="match status" value="1"/>
</dbReference>
<keyword evidence="5" id="KW-0732">Signal</keyword>
<keyword evidence="8" id="KW-1185">Reference proteome</keyword>
<dbReference type="Pfam" id="PF08239">
    <property type="entry name" value="SH3_3"/>
    <property type="match status" value="1"/>
</dbReference>
<keyword evidence="3" id="KW-0378">Hydrolase</keyword>
<organism evidence="7 8">
    <name type="scientific">Sporosarcina thermotolerans</name>
    <dbReference type="NCBI Taxonomy" id="633404"/>
    <lineage>
        <taxon>Bacteria</taxon>
        <taxon>Bacillati</taxon>
        <taxon>Bacillota</taxon>
        <taxon>Bacilli</taxon>
        <taxon>Bacillales</taxon>
        <taxon>Caryophanaceae</taxon>
        <taxon>Sporosarcina</taxon>
    </lineage>
</organism>
<dbReference type="Proteomes" id="UP001271648">
    <property type="component" value="Unassembled WGS sequence"/>
</dbReference>
<dbReference type="Pfam" id="PF23795">
    <property type="entry name" value="SH3_YKFC_2nd"/>
    <property type="match status" value="1"/>
</dbReference>
<keyword evidence="2" id="KW-0645">Protease</keyword>
<feature type="domain" description="NlpC/P60" evidence="6">
    <location>
        <begin position="214"/>
        <end position="338"/>
    </location>
</feature>
<keyword evidence="4" id="KW-0788">Thiol protease</keyword>
<sequence>MQSLRKHYIIFFLVFLFLFTNTPNSYAAGNFCFKANNTNKHIVNVAVTTLWAAPNSTRKVDNPSISKPVDLSSWTKNMNYEQKLGLLGKIETQALYGQEVTVLENRGNWYKIAVTEQASPKNSKGYPGWVPKSHITETYSNYEECDIAIVTANKSHLYNTTFRNSKFLEISFNTILPVLKVEDNWIQVQTPQHGIMFIQKQDVKVFSNYKNIPKPTQQDLIDTAKRFLELPYLWAGVSAYGFDCSGFTYSVYKQHGILIPRDSSVQAKQGEAVSKNNLQAGDLLFFAHNKGKGAVHHVAMYIGNGQMIHSPNYSRSLEIISINTAPYKSEYAGATRYLK</sequence>
<evidence type="ECO:0000256" key="5">
    <source>
        <dbReference type="SAM" id="SignalP"/>
    </source>
</evidence>
<comment type="caution">
    <text evidence="7">The sequence shown here is derived from an EMBL/GenBank/DDBJ whole genome shotgun (WGS) entry which is preliminary data.</text>
</comment>
<name>A0AAW9ADJ3_9BACL</name>
<dbReference type="RefSeq" id="WP_283734577.1">
    <property type="nucleotide sequence ID" value="NZ_CP125968.1"/>
</dbReference>
<evidence type="ECO:0000256" key="1">
    <source>
        <dbReference type="ARBA" id="ARBA00007074"/>
    </source>
</evidence>
<evidence type="ECO:0000256" key="3">
    <source>
        <dbReference type="ARBA" id="ARBA00022801"/>
    </source>
</evidence>
<accession>A0AAW9ADJ3</accession>
<dbReference type="PROSITE" id="PS51935">
    <property type="entry name" value="NLPC_P60"/>
    <property type="match status" value="1"/>
</dbReference>